<dbReference type="InterPro" id="IPR025521">
    <property type="entry name" value="Neprosin_propep"/>
</dbReference>
<dbReference type="Pfam" id="PF03080">
    <property type="entry name" value="Neprosin"/>
    <property type="match status" value="1"/>
</dbReference>
<evidence type="ECO:0000256" key="1">
    <source>
        <dbReference type="SAM" id="SignalP"/>
    </source>
</evidence>
<dbReference type="PANTHER" id="PTHR31589">
    <property type="entry name" value="PROTEIN, PUTATIVE (DUF239)-RELATED-RELATED"/>
    <property type="match status" value="1"/>
</dbReference>
<evidence type="ECO:0000313" key="4">
    <source>
        <dbReference type="Proteomes" id="UP001163823"/>
    </source>
</evidence>
<sequence length="387" mass="44329">MDFFLFLILSLCLSYNGVDAGREISMNQQHRILSKNNFNTVFATDDDDFDCVDIYKQPAFQHPLLKNHKIQMHPNLSIESTASSIRKTFRLQHHDEGCPPGKVPIQRIKSKNVIDAEFMLPRHADVFHQFTKEFPGQHFATMYTRAPYSFMPYHGARATVDIHNPSVEMNQFSMAQIWVQNGHSSDLNSLQVGWGVHPRIYGDNLTRFTTYWTADNYQKTGCYNMMCPGFVQVHPTKRLGQSFKGISIIGGEQWVIDILISQDKSTGNWWLTIYGDEKIGYWPKEIFTHLGDGANYLEYGGWTYNSPSGISPPMGSGKFPSNNYTVACWFAQIRYVNEVYREDDVHRLNMVKYNTDANCYDLKYLFYAGKIFGHTFSFGGPGGNCIT</sequence>
<comment type="caution">
    <text evidence="3">The sequence shown here is derived from an EMBL/GenBank/DDBJ whole genome shotgun (WGS) entry which is preliminary data.</text>
</comment>
<dbReference type="Proteomes" id="UP001163823">
    <property type="component" value="Chromosome 9"/>
</dbReference>
<protein>
    <recommendedName>
        <fullName evidence="2">Neprosin PEP catalytic domain-containing protein</fullName>
    </recommendedName>
</protein>
<dbReference type="InterPro" id="IPR053168">
    <property type="entry name" value="Glutamic_endopeptidase"/>
</dbReference>
<dbReference type="KEGG" id="qsa:O6P43_022699"/>
<evidence type="ECO:0000259" key="2">
    <source>
        <dbReference type="PROSITE" id="PS52045"/>
    </source>
</evidence>
<dbReference type="Gene3D" id="3.90.1320.10">
    <property type="entry name" value="Outer-capsid protein sigma 3, large lobe"/>
    <property type="match status" value="1"/>
</dbReference>
<feature type="domain" description="Neprosin PEP catalytic" evidence="2">
    <location>
        <begin position="132"/>
        <end position="386"/>
    </location>
</feature>
<dbReference type="PANTHER" id="PTHR31589:SF233">
    <property type="entry name" value="PROTEIN, PUTATIVE (DUF239)-RELATED"/>
    <property type="match status" value="1"/>
</dbReference>
<keyword evidence="4" id="KW-1185">Reference proteome</keyword>
<dbReference type="EMBL" id="JARAOO010000009">
    <property type="protein sequence ID" value="KAJ7956224.1"/>
    <property type="molecule type" value="Genomic_DNA"/>
</dbReference>
<dbReference type="AlphaFoldDB" id="A0AAD7LDP8"/>
<gene>
    <name evidence="3" type="ORF">O6P43_022699</name>
</gene>
<accession>A0AAD7LDP8</accession>
<name>A0AAD7LDP8_QUISA</name>
<dbReference type="Pfam" id="PF14365">
    <property type="entry name" value="Neprosin_AP"/>
    <property type="match status" value="1"/>
</dbReference>
<dbReference type="InterPro" id="IPR004314">
    <property type="entry name" value="Neprosin"/>
</dbReference>
<proteinExistence type="predicted"/>
<feature type="signal peptide" evidence="1">
    <location>
        <begin position="1"/>
        <end position="20"/>
    </location>
</feature>
<evidence type="ECO:0000313" key="3">
    <source>
        <dbReference type="EMBL" id="KAJ7956224.1"/>
    </source>
</evidence>
<organism evidence="3 4">
    <name type="scientific">Quillaja saponaria</name>
    <name type="common">Soap bark tree</name>
    <dbReference type="NCBI Taxonomy" id="32244"/>
    <lineage>
        <taxon>Eukaryota</taxon>
        <taxon>Viridiplantae</taxon>
        <taxon>Streptophyta</taxon>
        <taxon>Embryophyta</taxon>
        <taxon>Tracheophyta</taxon>
        <taxon>Spermatophyta</taxon>
        <taxon>Magnoliopsida</taxon>
        <taxon>eudicotyledons</taxon>
        <taxon>Gunneridae</taxon>
        <taxon>Pentapetalae</taxon>
        <taxon>rosids</taxon>
        <taxon>fabids</taxon>
        <taxon>Fabales</taxon>
        <taxon>Quillajaceae</taxon>
        <taxon>Quillaja</taxon>
    </lineage>
</organism>
<feature type="chain" id="PRO_5042239920" description="Neprosin PEP catalytic domain-containing protein" evidence="1">
    <location>
        <begin position="21"/>
        <end position="387"/>
    </location>
</feature>
<reference evidence="3" key="1">
    <citation type="journal article" date="2023" name="Science">
        <title>Elucidation of the pathway for biosynthesis of saponin adjuvants from the soapbark tree.</title>
        <authorList>
            <person name="Reed J."/>
            <person name="Orme A."/>
            <person name="El-Demerdash A."/>
            <person name="Owen C."/>
            <person name="Martin L.B.B."/>
            <person name="Misra R.C."/>
            <person name="Kikuchi S."/>
            <person name="Rejzek M."/>
            <person name="Martin A.C."/>
            <person name="Harkess A."/>
            <person name="Leebens-Mack J."/>
            <person name="Louveau T."/>
            <person name="Stephenson M.J."/>
            <person name="Osbourn A."/>
        </authorList>
    </citation>
    <scope>NUCLEOTIDE SEQUENCE</scope>
    <source>
        <strain evidence="3">S10</strain>
    </source>
</reference>
<dbReference type="PROSITE" id="PS52045">
    <property type="entry name" value="NEPROSIN_PEP_CD"/>
    <property type="match status" value="1"/>
</dbReference>
<keyword evidence="1" id="KW-0732">Signal</keyword>